<organism evidence="2 3">
    <name type="scientific">Meloidogyne javanica</name>
    <name type="common">Root-knot nematode worm</name>
    <dbReference type="NCBI Taxonomy" id="6303"/>
    <lineage>
        <taxon>Eukaryota</taxon>
        <taxon>Metazoa</taxon>
        <taxon>Ecdysozoa</taxon>
        <taxon>Nematoda</taxon>
        <taxon>Chromadorea</taxon>
        <taxon>Rhabditida</taxon>
        <taxon>Tylenchina</taxon>
        <taxon>Tylenchomorpha</taxon>
        <taxon>Tylenchoidea</taxon>
        <taxon>Meloidogynidae</taxon>
        <taxon>Meloidogyninae</taxon>
        <taxon>Meloidogyne</taxon>
        <taxon>Meloidogyne incognita group</taxon>
    </lineage>
</organism>
<feature type="region of interest" description="Disordered" evidence="1">
    <location>
        <begin position="828"/>
        <end position="932"/>
    </location>
</feature>
<feature type="compositionally biased region" description="Basic and acidic residues" evidence="1">
    <location>
        <begin position="406"/>
        <end position="422"/>
    </location>
</feature>
<dbReference type="WBParaSite" id="scaffold5461_cov213.g9556">
    <property type="protein sequence ID" value="scaffold5461_cov213.g9556"/>
    <property type="gene ID" value="scaffold5461_cov213.g9556"/>
</dbReference>
<feature type="compositionally biased region" description="Basic and acidic residues" evidence="1">
    <location>
        <begin position="733"/>
        <end position="757"/>
    </location>
</feature>
<name>A0A915MUR0_MELJA</name>
<dbReference type="Proteomes" id="UP000887561">
    <property type="component" value="Unplaced"/>
</dbReference>
<feature type="compositionally biased region" description="Basic and acidic residues" evidence="1">
    <location>
        <begin position="777"/>
        <end position="791"/>
    </location>
</feature>
<feature type="compositionally biased region" description="Acidic residues" evidence="1">
    <location>
        <begin position="434"/>
        <end position="453"/>
    </location>
</feature>
<feature type="compositionally biased region" description="Low complexity" evidence="1">
    <location>
        <begin position="388"/>
        <end position="405"/>
    </location>
</feature>
<feature type="compositionally biased region" description="Basic and acidic residues" evidence="1">
    <location>
        <begin position="652"/>
        <end position="662"/>
    </location>
</feature>
<sequence>MEVVVGIPPNKVVAIGAAENNEAVVAGAEGKDNGTEVVVGVPNRVAVVIGATDIAGNKEAEVAGAENNGAEVAGTPPKRLEVVSGAVDVVGNKEAVVAGAENNGTVVVVGAPPNNVEVVNGATENKDVVVAGALFGAPPNKVEVVNGTAAVENKEAVVAGAKEKDNDPEVVVDVIGALPNKLEAVSGAVDVVGKKEAVVAGAENSGMEVVGGAPPNNVEAVNGAVENKDVVVAGALFVAPPNKLEVVNGAADVVENIKAEVAGPDENKLEVVDGATDVVENKEAVVVGAEGNPNIMFRSKQNRGNRSILSPFLLLLVLGFLFTVEKVVAMEGVDNAPTGEGAVESPKKEGNGSSSDAHSVTMDVPIEGDEEEDVKNVPIEGEGEKVLSRSPSSSSSSSKSSSNGSSKKEMPEPSDVQVKEDVFDMEEPSNITEADNEYDMEEPELEKESEEFGGDYGEEHPSSPKQPSPKTTSLHSSPSASPRKMGDLEEQYIEEHHSSPKANYDSEGSDEELPQPSSPKATSPHSSPKGSPEKMGEVFSFDEELAPHSPPKSVSPHLSPKNSPEKFDDSESSEDLPASYGEYLPSDELMARKNKGKEIEKSPSVSSTKTEKSSDNEFEEPESPQFTPPRLSSSELKKELEKNYGLVVPKGKHLDEGDDGSKSKGMRKTQSLPELSQKSEDFSPLKSEKLSASFSHDVRENKAFSPKHSAVTEKISSPPHVSHHQMSGGDEITEVKKSEIEEKHKNDEGEKTPEKLHTPPPSPLTPHSSPLPSHPTPMKDNHQMVRKPSIKDHFNNLGRKLSETVANHPIFAPVRWIGGRINAIKNFFGKKKEDLKTKKALTMKPIEGDEHHQKDHPKDKGHKHEEQHGKEQGSPKKGHGKEHGSPKKEHGMEHGSPKKEPGSPKKGEEHHHKGEASGHPHQKEGKPEKTGH</sequence>
<evidence type="ECO:0000313" key="3">
    <source>
        <dbReference type="WBParaSite" id="scaffold5461_cov213.g9556"/>
    </source>
</evidence>
<feature type="compositionally biased region" description="Low complexity" evidence="1">
    <location>
        <begin position="463"/>
        <end position="473"/>
    </location>
</feature>
<proteinExistence type="predicted"/>
<reference evidence="3" key="1">
    <citation type="submission" date="2022-11" db="UniProtKB">
        <authorList>
            <consortium name="WormBaseParasite"/>
        </authorList>
    </citation>
    <scope>IDENTIFICATION</scope>
</reference>
<feature type="compositionally biased region" description="Basic and acidic residues" evidence="1">
    <location>
        <begin position="846"/>
        <end position="874"/>
    </location>
</feature>
<feature type="region of interest" description="Disordered" evidence="1">
    <location>
        <begin position="335"/>
        <end position="791"/>
    </location>
</feature>
<evidence type="ECO:0000256" key="1">
    <source>
        <dbReference type="SAM" id="MobiDB-lite"/>
    </source>
</evidence>
<feature type="compositionally biased region" description="Basic and acidic residues" evidence="1">
    <location>
        <begin position="677"/>
        <end position="689"/>
    </location>
</feature>
<accession>A0A915MUR0</accession>
<dbReference type="AlphaFoldDB" id="A0A915MUR0"/>
<feature type="compositionally biased region" description="Polar residues" evidence="1">
    <location>
        <begin position="518"/>
        <end position="529"/>
    </location>
</feature>
<evidence type="ECO:0000313" key="2">
    <source>
        <dbReference type="Proteomes" id="UP000887561"/>
    </source>
</evidence>
<keyword evidence="2" id="KW-1185">Reference proteome</keyword>
<feature type="compositionally biased region" description="Basic and acidic residues" evidence="1">
    <location>
        <begin position="881"/>
        <end position="932"/>
    </location>
</feature>
<protein>
    <submittedName>
        <fullName evidence="3">Uncharacterized protein</fullName>
    </submittedName>
</protein>